<proteinExistence type="predicted"/>
<gene>
    <name evidence="2" type="ORF">EVOR1521_LOCUS23461</name>
</gene>
<comment type="caution">
    <text evidence="2">The sequence shown here is derived from an EMBL/GenBank/DDBJ whole genome shotgun (WGS) entry which is preliminary data.</text>
</comment>
<keyword evidence="1" id="KW-1133">Transmembrane helix</keyword>
<evidence type="ECO:0000313" key="2">
    <source>
        <dbReference type="EMBL" id="CAJ1400028.1"/>
    </source>
</evidence>
<sequence>MHASIEAPPWQGRGRPLPLAAGLLPAAEAFCYTSLLGAFPAYMLGWYRPSAILGLLLLSFSLAVAPVLKVPRESDKGFRRCADAVEPTTKLVGLTRQEVAFAEEVLERDAEEQLVTGEDAGVVWRRELRLLQEAVEADDVEALPGAIRAAEAAGVAASELAFAEAVLAQRVAQRRQGALEALRRVTAGPGPVEAVRIRCAVLMARAAGVSREDLRRAEELRSACEEAERLKLPSALAQQRKRPGRHLRFVEAEEVNFTP</sequence>
<feature type="transmembrane region" description="Helical" evidence="1">
    <location>
        <begin position="21"/>
        <end position="44"/>
    </location>
</feature>
<keyword evidence="1" id="KW-0472">Membrane</keyword>
<dbReference type="EMBL" id="CAUJNA010003356">
    <property type="protein sequence ID" value="CAJ1400028.1"/>
    <property type="molecule type" value="Genomic_DNA"/>
</dbReference>
<accession>A0AA36NFB1</accession>
<name>A0AA36NFB1_9DINO</name>
<reference evidence="2" key="1">
    <citation type="submission" date="2023-08" db="EMBL/GenBank/DDBJ databases">
        <authorList>
            <person name="Chen Y."/>
            <person name="Shah S."/>
            <person name="Dougan E. K."/>
            <person name="Thang M."/>
            <person name="Chan C."/>
        </authorList>
    </citation>
    <scope>NUCLEOTIDE SEQUENCE</scope>
</reference>
<protein>
    <submittedName>
        <fullName evidence="2">Uncharacterized protein</fullName>
    </submittedName>
</protein>
<keyword evidence="3" id="KW-1185">Reference proteome</keyword>
<dbReference type="Proteomes" id="UP001178507">
    <property type="component" value="Unassembled WGS sequence"/>
</dbReference>
<evidence type="ECO:0000313" key="3">
    <source>
        <dbReference type="Proteomes" id="UP001178507"/>
    </source>
</evidence>
<dbReference type="AlphaFoldDB" id="A0AA36NFB1"/>
<feature type="transmembrane region" description="Helical" evidence="1">
    <location>
        <begin position="50"/>
        <end position="70"/>
    </location>
</feature>
<evidence type="ECO:0000256" key="1">
    <source>
        <dbReference type="SAM" id="Phobius"/>
    </source>
</evidence>
<organism evidence="2 3">
    <name type="scientific">Effrenium voratum</name>
    <dbReference type="NCBI Taxonomy" id="2562239"/>
    <lineage>
        <taxon>Eukaryota</taxon>
        <taxon>Sar</taxon>
        <taxon>Alveolata</taxon>
        <taxon>Dinophyceae</taxon>
        <taxon>Suessiales</taxon>
        <taxon>Symbiodiniaceae</taxon>
        <taxon>Effrenium</taxon>
    </lineage>
</organism>
<keyword evidence="1" id="KW-0812">Transmembrane</keyword>